<evidence type="ECO:0000256" key="3">
    <source>
        <dbReference type="ARBA" id="ARBA00022525"/>
    </source>
</evidence>
<comment type="similarity">
    <text evidence="2">Belongs to the Necrosis inducing protein (NPP1) family.</text>
</comment>
<accession>A0A8T1U558</accession>
<feature type="transmembrane region" description="Helical" evidence="5">
    <location>
        <begin position="55"/>
        <end position="72"/>
    </location>
</feature>
<evidence type="ECO:0000256" key="1">
    <source>
        <dbReference type="ARBA" id="ARBA00004613"/>
    </source>
</evidence>
<dbReference type="VEuPathDB" id="FungiDB:PC110_g17033"/>
<dbReference type="OrthoDB" id="89086at2759"/>
<dbReference type="Pfam" id="PF05630">
    <property type="entry name" value="NPP1"/>
    <property type="match status" value="1"/>
</dbReference>
<evidence type="ECO:0000256" key="4">
    <source>
        <dbReference type="ARBA" id="ARBA00023026"/>
    </source>
</evidence>
<dbReference type="GO" id="GO:0016020">
    <property type="term" value="C:membrane"/>
    <property type="evidence" value="ECO:0007669"/>
    <property type="project" value="InterPro"/>
</dbReference>
<comment type="caution">
    <text evidence="6">The sequence shown here is derived from an EMBL/GenBank/DDBJ whole genome shotgun (WGS) entry which is preliminary data.</text>
</comment>
<keyword evidence="5" id="KW-1133">Transmembrane helix</keyword>
<name>A0A8T1U558_9STRA</name>
<feature type="transmembrane region" description="Helical" evidence="5">
    <location>
        <begin position="84"/>
        <end position="104"/>
    </location>
</feature>
<sequence>MAFKQGSAVPVPYNELVDKVKTGYVDAPNTHKVASASLGKAVSGYAVQSVHMREYLAEFLGTFVMIVFGMGVNNQVVNSEEKNVTWLSINMCWGVAVLIGVYCSEVYGRSTWFKGVWAIVYSWYFPKDSPSPGMGHRHDWEHAIVFIDNPDVAEPKIIGCSVSSHSGYEKHAPCPPWAIDGTSLKVRYKHAWPKNHDLATTGDAGKFQDLIMWDQLTDDARRALNSVSFGSANTPFKDGIFQKKLENAWPFQ</sequence>
<dbReference type="GO" id="GO:0015267">
    <property type="term" value="F:channel activity"/>
    <property type="evidence" value="ECO:0007669"/>
    <property type="project" value="InterPro"/>
</dbReference>
<evidence type="ECO:0000256" key="2">
    <source>
        <dbReference type="ARBA" id="ARBA00009520"/>
    </source>
</evidence>
<dbReference type="AlphaFoldDB" id="A0A8T1U558"/>
<proteinExistence type="inferred from homology"/>
<keyword evidence="5" id="KW-0472">Membrane</keyword>
<dbReference type="PANTHER" id="PTHR33657:SF8">
    <property type="entry name" value="DOMAIN PROTEIN, PUTATIVE (AFU_ORTHOLOGUE AFUA_5G00600)-RELATED"/>
    <property type="match status" value="1"/>
</dbReference>
<reference evidence="6" key="1">
    <citation type="submission" date="2021-01" db="EMBL/GenBank/DDBJ databases">
        <title>Phytophthora aleatoria, a newly-described species from Pinus radiata is distinct from Phytophthora cactorum isolates based on comparative genomics.</title>
        <authorList>
            <person name="Mcdougal R."/>
            <person name="Panda P."/>
            <person name="Williams N."/>
            <person name="Studholme D.J."/>
        </authorList>
    </citation>
    <scope>NUCLEOTIDE SEQUENCE</scope>
    <source>
        <strain evidence="6">NZFS 3830</strain>
    </source>
</reference>
<dbReference type="InterPro" id="IPR008701">
    <property type="entry name" value="NPP1"/>
</dbReference>
<dbReference type="EMBL" id="JAENGZ010000677">
    <property type="protein sequence ID" value="KAG6955398.1"/>
    <property type="molecule type" value="Genomic_DNA"/>
</dbReference>
<keyword evidence="4" id="KW-0843">Virulence</keyword>
<evidence type="ECO:0000313" key="6">
    <source>
        <dbReference type="EMBL" id="KAG6955398.1"/>
    </source>
</evidence>
<keyword evidence="3" id="KW-0964">Secreted</keyword>
<dbReference type="PANTHER" id="PTHR33657">
    <property type="entry name" value="DOMAIN PROTEIN, PUTATIVE (AFU_ORTHOLOGUE AFUA_5G00600)-RELATED"/>
    <property type="match status" value="1"/>
</dbReference>
<dbReference type="VEuPathDB" id="FungiDB:PC110_g8133"/>
<gene>
    <name evidence="6" type="ORF">JG687_00011229</name>
</gene>
<protein>
    <recommendedName>
        <fullName evidence="8">Necrosis inducing protein</fullName>
    </recommendedName>
</protein>
<keyword evidence="5" id="KW-0812">Transmembrane</keyword>
<comment type="subcellular location">
    <subcellularLocation>
        <location evidence="1">Secreted</location>
    </subcellularLocation>
</comment>
<evidence type="ECO:0008006" key="8">
    <source>
        <dbReference type="Google" id="ProtNLM"/>
    </source>
</evidence>
<organism evidence="6 7">
    <name type="scientific">Phytophthora cactorum</name>
    <dbReference type="NCBI Taxonomy" id="29920"/>
    <lineage>
        <taxon>Eukaryota</taxon>
        <taxon>Sar</taxon>
        <taxon>Stramenopiles</taxon>
        <taxon>Oomycota</taxon>
        <taxon>Peronosporomycetes</taxon>
        <taxon>Peronosporales</taxon>
        <taxon>Peronosporaceae</taxon>
        <taxon>Phytophthora</taxon>
    </lineage>
</organism>
<dbReference type="Proteomes" id="UP000688947">
    <property type="component" value="Unassembled WGS sequence"/>
</dbReference>
<evidence type="ECO:0000256" key="5">
    <source>
        <dbReference type="SAM" id="Phobius"/>
    </source>
</evidence>
<dbReference type="GO" id="GO:0005576">
    <property type="term" value="C:extracellular region"/>
    <property type="evidence" value="ECO:0007669"/>
    <property type="project" value="UniProtKB-SubCell"/>
</dbReference>
<evidence type="ECO:0000313" key="7">
    <source>
        <dbReference type="Proteomes" id="UP000688947"/>
    </source>
</evidence>